<name>A0A085W4M3_9BACT</name>
<sequence length="599" mass="66420">MKRSLTLVLATLSVLAAACWGEPAFDPEKLAIGPGGLVGNGDTITSGDFPGGDDVLPAPRQVESLPDDTRPPDCDGACVSYCNAANLQNPVNRGLCRSLWGVGLSHQPINRDEACRRLFVDMIGRVPSADEAESTCAGSWGDTVKRLMDTPEFIFVNQRHAADKFLYSNEVVNIQAIYDMDRLMEKLYRGKVPYDQFASVVSAHPVLMRRYADAGDKVDALFKLFLGRPPFEFERADMARVYGLWHSGYYEHPLLGRMPDAYLRFRCLAEDNKEVDPVKKGECTSVVWGYHELVFIPDVRAALDPQIRELTMWNGLLSADEWAQLQTPGRVLTQEIPFWEHAVDEVLQRYLGYELSPKVPEVRAELVRWLLQYGGDIRSVHYAVLTSAAYLQSAYGTTPTSYRWAYGPLKQMDAEVWIDSMALNSGYATANCDHRIAQPETLLRNGSIASYRVLKASRWNINDKGDLDESYANLARTLGGCPENIVGGRFRVVSILTTGTQLSFVGDLCNPTMSAQVQGAPLERLLPEGVEGGRALTADLAVQIAQNQYRTLLGRTPSDEELTEARNAGTQCALDKCSAEAFARPLCFALMSSAERLFY</sequence>
<accession>A0A085W4M3</accession>
<feature type="chain" id="PRO_5001799241" description="Lipoprotein" evidence="1">
    <location>
        <begin position="19"/>
        <end position="599"/>
    </location>
</feature>
<dbReference type="OrthoDB" id="5479666at2"/>
<organism evidence="2 3">
    <name type="scientific">Hyalangium minutum</name>
    <dbReference type="NCBI Taxonomy" id="394096"/>
    <lineage>
        <taxon>Bacteria</taxon>
        <taxon>Pseudomonadati</taxon>
        <taxon>Myxococcota</taxon>
        <taxon>Myxococcia</taxon>
        <taxon>Myxococcales</taxon>
        <taxon>Cystobacterineae</taxon>
        <taxon>Archangiaceae</taxon>
        <taxon>Hyalangium</taxon>
    </lineage>
</organism>
<keyword evidence="1" id="KW-0732">Signal</keyword>
<protein>
    <recommendedName>
        <fullName evidence="4">Lipoprotein</fullName>
    </recommendedName>
</protein>
<dbReference type="Proteomes" id="UP000028725">
    <property type="component" value="Unassembled WGS sequence"/>
</dbReference>
<dbReference type="PROSITE" id="PS51257">
    <property type="entry name" value="PROKAR_LIPOPROTEIN"/>
    <property type="match status" value="1"/>
</dbReference>
<keyword evidence="3" id="KW-1185">Reference proteome</keyword>
<dbReference type="STRING" id="394096.DB31_3750"/>
<proteinExistence type="predicted"/>
<feature type="signal peptide" evidence="1">
    <location>
        <begin position="1"/>
        <end position="18"/>
    </location>
</feature>
<dbReference type="EMBL" id="JMCB01000020">
    <property type="protein sequence ID" value="KFE62636.1"/>
    <property type="molecule type" value="Genomic_DNA"/>
</dbReference>
<reference evidence="2 3" key="1">
    <citation type="submission" date="2014-04" db="EMBL/GenBank/DDBJ databases">
        <title>Genome assembly of Hyalangium minutum DSM 14724.</title>
        <authorList>
            <person name="Sharma G."/>
            <person name="Subramanian S."/>
        </authorList>
    </citation>
    <scope>NUCLEOTIDE SEQUENCE [LARGE SCALE GENOMIC DNA]</scope>
    <source>
        <strain evidence="2 3">DSM 14724</strain>
    </source>
</reference>
<evidence type="ECO:0008006" key="4">
    <source>
        <dbReference type="Google" id="ProtNLM"/>
    </source>
</evidence>
<comment type="caution">
    <text evidence="2">The sequence shown here is derived from an EMBL/GenBank/DDBJ whole genome shotgun (WGS) entry which is preliminary data.</text>
</comment>
<dbReference type="AlphaFoldDB" id="A0A085W4M3"/>
<evidence type="ECO:0000256" key="1">
    <source>
        <dbReference type="SAM" id="SignalP"/>
    </source>
</evidence>
<evidence type="ECO:0000313" key="3">
    <source>
        <dbReference type="Proteomes" id="UP000028725"/>
    </source>
</evidence>
<dbReference type="RefSeq" id="WP_044196884.1">
    <property type="nucleotide sequence ID" value="NZ_JMCB01000020.1"/>
</dbReference>
<gene>
    <name evidence="2" type="ORF">DB31_3750</name>
</gene>
<evidence type="ECO:0000313" key="2">
    <source>
        <dbReference type="EMBL" id="KFE62636.1"/>
    </source>
</evidence>